<organism evidence="12 13">
    <name type="scientific">Oncorhynchus tshawytscha</name>
    <name type="common">Chinook salmon</name>
    <name type="synonym">Salmo tshawytscha</name>
    <dbReference type="NCBI Taxonomy" id="74940"/>
    <lineage>
        <taxon>Eukaryota</taxon>
        <taxon>Metazoa</taxon>
        <taxon>Chordata</taxon>
        <taxon>Craniata</taxon>
        <taxon>Vertebrata</taxon>
        <taxon>Euteleostomi</taxon>
        <taxon>Actinopterygii</taxon>
        <taxon>Neopterygii</taxon>
        <taxon>Teleostei</taxon>
        <taxon>Protacanthopterygii</taxon>
        <taxon>Salmoniformes</taxon>
        <taxon>Salmonidae</taxon>
        <taxon>Salmoninae</taxon>
        <taxon>Oncorhynchus</taxon>
    </lineage>
</organism>
<dbReference type="GO" id="GO:0008270">
    <property type="term" value="F:zinc ion binding"/>
    <property type="evidence" value="ECO:0007669"/>
    <property type="project" value="UniProtKB-KW"/>
</dbReference>
<dbReference type="GO" id="GO:0006357">
    <property type="term" value="P:regulation of transcription by RNA polymerase II"/>
    <property type="evidence" value="ECO:0007669"/>
    <property type="project" value="TreeGrafter"/>
</dbReference>
<keyword evidence="8" id="KW-0010">Activator</keyword>
<evidence type="ECO:0000256" key="10">
    <source>
        <dbReference type="SAM" id="MobiDB-lite"/>
    </source>
</evidence>
<proteinExistence type="predicted"/>
<evidence type="ECO:0000259" key="11">
    <source>
        <dbReference type="PROSITE" id="PS51805"/>
    </source>
</evidence>
<gene>
    <name evidence="12" type="primary">tcf20</name>
</gene>
<evidence type="ECO:0000256" key="5">
    <source>
        <dbReference type="ARBA" id="ARBA00022771"/>
    </source>
</evidence>
<dbReference type="Proteomes" id="UP000694402">
    <property type="component" value="Unassembled WGS sequence"/>
</dbReference>
<keyword evidence="13" id="KW-1185">Reference proteome</keyword>
<dbReference type="InterPro" id="IPR001965">
    <property type="entry name" value="Znf_PHD"/>
</dbReference>
<reference evidence="12" key="3">
    <citation type="submission" date="2025-09" db="UniProtKB">
        <authorList>
            <consortium name="Ensembl"/>
        </authorList>
    </citation>
    <scope>IDENTIFICATION</scope>
</reference>
<evidence type="ECO:0000256" key="1">
    <source>
        <dbReference type="ARBA" id="ARBA00004123"/>
    </source>
</evidence>
<dbReference type="Pfam" id="PF13771">
    <property type="entry name" value="zf-HC5HC2H"/>
    <property type="match status" value="1"/>
</dbReference>
<dbReference type="InterPro" id="IPR052440">
    <property type="entry name" value="Trans_Reg/Chrom_Remod"/>
</dbReference>
<name>A0AAZ3PI99_ONCTS</name>
<reference evidence="13" key="1">
    <citation type="journal article" date="2018" name="PLoS ONE">
        <title>Chinook salmon (Oncorhynchus tshawytscha) genome and transcriptome.</title>
        <authorList>
            <person name="Christensen K.A."/>
            <person name="Leong J.S."/>
            <person name="Sakhrani D."/>
            <person name="Biagi C.A."/>
            <person name="Minkley D.R."/>
            <person name="Withler R.E."/>
            <person name="Rondeau E.B."/>
            <person name="Koop B.F."/>
            <person name="Devlin R.H."/>
        </authorList>
    </citation>
    <scope>NUCLEOTIDE SEQUENCE [LARGE SCALE GENOMIC DNA]</scope>
</reference>
<keyword evidence="2" id="KW-1017">Isopeptide bond</keyword>
<feature type="domain" description="PHD-type" evidence="11">
    <location>
        <begin position="118"/>
        <end position="223"/>
    </location>
</feature>
<keyword evidence="3" id="KW-0597">Phosphoprotein</keyword>
<dbReference type="GeneTree" id="ENSGT00940000157896"/>
<evidence type="ECO:0000256" key="8">
    <source>
        <dbReference type="ARBA" id="ARBA00023159"/>
    </source>
</evidence>
<feature type="compositionally biased region" description="Basic residues" evidence="10">
    <location>
        <begin position="78"/>
        <end position="93"/>
    </location>
</feature>
<dbReference type="InterPro" id="IPR013083">
    <property type="entry name" value="Znf_RING/FYVE/PHD"/>
</dbReference>
<sequence>MYLLPGPVITESIHSGRLLCCLCQKWANYKNLGDLYGPYYPPEYATRLPKNQPQIRQSLVTTGMNRNQQQTEDTQQRPQHRKLTSHPRFKRRQKSSENSPRMVPSNSKASLPFQPPPPTLDSLGPLAQLAQLPQMPIDPEELWVHEACMVWTSGVYLVNGRLYGLQEALDGARDTVCSYCEMVGSTLGCYSKGCTLRYHYPCAMDADCSLNEDNFSLRCPKHKVKRERLVNYIIPRETKYL</sequence>
<keyword evidence="4" id="KW-0479">Metal-binding</keyword>
<keyword evidence="6" id="KW-0862">Zinc</keyword>
<reference evidence="12" key="2">
    <citation type="submission" date="2025-08" db="UniProtKB">
        <authorList>
            <consortium name="Ensembl"/>
        </authorList>
    </citation>
    <scope>IDENTIFICATION</scope>
</reference>
<dbReference type="AlphaFoldDB" id="A0AAZ3PI99"/>
<evidence type="ECO:0000256" key="4">
    <source>
        <dbReference type="ARBA" id="ARBA00022723"/>
    </source>
</evidence>
<evidence type="ECO:0000256" key="9">
    <source>
        <dbReference type="ARBA" id="ARBA00023242"/>
    </source>
</evidence>
<evidence type="ECO:0000256" key="2">
    <source>
        <dbReference type="ARBA" id="ARBA00022499"/>
    </source>
</evidence>
<keyword evidence="7" id="KW-0832">Ubl conjugation</keyword>
<evidence type="ECO:0000256" key="7">
    <source>
        <dbReference type="ARBA" id="ARBA00022843"/>
    </source>
</evidence>
<keyword evidence="5" id="KW-0863">Zinc-finger</keyword>
<dbReference type="GO" id="GO:0005634">
    <property type="term" value="C:nucleus"/>
    <property type="evidence" value="ECO:0007669"/>
    <property type="project" value="UniProtKB-SubCell"/>
</dbReference>
<keyword evidence="9" id="KW-0539">Nucleus</keyword>
<evidence type="ECO:0000313" key="12">
    <source>
        <dbReference type="Ensembl" id="ENSOTSP00005116452.1"/>
    </source>
</evidence>
<feature type="compositionally biased region" description="Polar residues" evidence="10">
    <location>
        <begin position="96"/>
        <end position="109"/>
    </location>
</feature>
<feature type="compositionally biased region" description="Low complexity" evidence="10">
    <location>
        <begin position="65"/>
        <end position="77"/>
    </location>
</feature>
<dbReference type="InterPro" id="IPR034732">
    <property type="entry name" value="EPHD"/>
</dbReference>
<dbReference type="SMART" id="SM00249">
    <property type="entry name" value="PHD"/>
    <property type="match status" value="1"/>
</dbReference>
<comment type="subcellular location">
    <subcellularLocation>
        <location evidence="1">Nucleus</location>
    </subcellularLocation>
</comment>
<dbReference type="PROSITE" id="PS51805">
    <property type="entry name" value="EPHD"/>
    <property type="match status" value="1"/>
</dbReference>
<accession>A0AAZ3PI99</accession>
<evidence type="ECO:0000256" key="3">
    <source>
        <dbReference type="ARBA" id="ARBA00022553"/>
    </source>
</evidence>
<dbReference type="FunFam" id="3.30.40.10:FF:000116">
    <property type="entry name" value="Transcription factor 20 (AR1)"/>
    <property type="match status" value="1"/>
</dbReference>
<dbReference type="Ensembl" id="ENSOTST00005176865.1">
    <property type="protein sequence ID" value="ENSOTSP00005116452.1"/>
    <property type="gene ID" value="ENSOTSG00005058872.1"/>
</dbReference>
<dbReference type="PANTHER" id="PTHR14955">
    <property type="entry name" value="RETINOIC ACID INDUCED 1/TRANSCRIPTION FACTOR 20"/>
    <property type="match status" value="1"/>
</dbReference>
<evidence type="ECO:0000256" key="6">
    <source>
        <dbReference type="ARBA" id="ARBA00022833"/>
    </source>
</evidence>
<feature type="region of interest" description="Disordered" evidence="10">
    <location>
        <begin position="63"/>
        <end position="124"/>
    </location>
</feature>
<evidence type="ECO:0000313" key="13">
    <source>
        <dbReference type="Proteomes" id="UP000694402"/>
    </source>
</evidence>
<protein>
    <recommendedName>
        <fullName evidence="11">PHD-type domain-containing protein</fullName>
    </recommendedName>
</protein>
<dbReference type="PANTHER" id="PTHR14955:SF7">
    <property type="entry name" value="TRANSCRIPTION FACTOR 20"/>
    <property type="match status" value="1"/>
</dbReference>
<dbReference type="Gene3D" id="3.30.40.10">
    <property type="entry name" value="Zinc/RING finger domain, C3HC4 (zinc finger)"/>
    <property type="match status" value="1"/>
</dbReference>